<evidence type="ECO:0008006" key="4">
    <source>
        <dbReference type="Google" id="ProtNLM"/>
    </source>
</evidence>
<feature type="transmembrane region" description="Helical" evidence="1">
    <location>
        <begin position="50"/>
        <end position="71"/>
    </location>
</feature>
<evidence type="ECO:0000256" key="1">
    <source>
        <dbReference type="SAM" id="Phobius"/>
    </source>
</evidence>
<sequence>MKWYYSQESAAVYGTALQLFSGFVILFSVINSLIYPKLSRLVDSDEFPKFLWKSVMLSVGMAVLLSPGFFWRNGY</sequence>
<dbReference type="Proteomes" id="UP000011776">
    <property type="component" value="Unassembled WGS sequence"/>
</dbReference>
<accession>M3I2Y4</accession>
<feature type="transmembrane region" description="Helical" evidence="1">
    <location>
        <begin position="12"/>
        <end position="30"/>
    </location>
</feature>
<keyword evidence="1" id="KW-0812">Transmembrane</keyword>
<keyword evidence="1" id="KW-1133">Transmembrane helix</keyword>
<dbReference type="BioCyc" id="LINT1001599:G11K9-947-MONOMER"/>
<organism evidence="2 3">
    <name type="scientific">Leptospira interrogans serovar Grippotyphosa str. LT2186</name>
    <dbReference type="NCBI Taxonomy" id="1001599"/>
    <lineage>
        <taxon>Bacteria</taxon>
        <taxon>Pseudomonadati</taxon>
        <taxon>Spirochaetota</taxon>
        <taxon>Spirochaetia</taxon>
        <taxon>Leptospirales</taxon>
        <taxon>Leptospiraceae</taxon>
        <taxon>Leptospira</taxon>
    </lineage>
</organism>
<comment type="caution">
    <text evidence="2">The sequence shown here is derived from an EMBL/GenBank/DDBJ whole genome shotgun (WGS) entry which is preliminary data.</text>
</comment>
<evidence type="ECO:0000313" key="3">
    <source>
        <dbReference type="Proteomes" id="UP000011776"/>
    </source>
</evidence>
<reference evidence="2 3" key="1">
    <citation type="submission" date="2013-02" db="EMBL/GenBank/DDBJ databases">
        <authorList>
            <person name="Harkins D.M."/>
            <person name="Durkin A.S."/>
            <person name="Brinkac L.M."/>
            <person name="Haft D.H."/>
            <person name="Selengut J.D."/>
            <person name="Sanka R."/>
            <person name="DePew J."/>
            <person name="Purushe J."/>
            <person name="Tulsiani S.M."/>
            <person name="Graham G.C."/>
            <person name="Burns M.-A."/>
            <person name="Dohnt M.F."/>
            <person name="Smythe L.D."/>
            <person name="McKay D.B."/>
            <person name="Craig S.B."/>
            <person name="Vinetz J.M."/>
            <person name="Sutton G.G."/>
            <person name="Nierman W.C."/>
            <person name="Fouts D.E."/>
        </authorList>
    </citation>
    <scope>NUCLEOTIDE SEQUENCE [LARGE SCALE GENOMIC DNA]</scope>
    <source>
        <strain evidence="2 3">LT2186</strain>
    </source>
</reference>
<evidence type="ECO:0000313" key="2">
    <source>
        <dbReference type="EMBL" id="EMG10252.1"/>
    </source>
</evidence>
<proteinExistence type="predicted"/>
<gene>
    <name evidence="2" type="ORF">LEP1GSC151_2281</name>
</gene>
<name>M3I2Y4_LEPIR</name>
<keyword evidence="1" id="KW-0472">Membrane</keyword>
<dbReference type="EMBL" id="AFME02000267">
    <property type="protein sequence ID" value="EMG10252.1"/>
    <property type="molecule type" value="Genomic_DNA"/>
</dbReference>
<protein>
    <recommendedName>
        <fullName evidence="4">Polysaccharide biosynthesis domain protein</fullName>
    </recommendedName>
</protein>
<dbReference type="AlphaFoldDB" id="M3I2Y4"/>